<evidence type="ECO:0000313" key="1">
    <source>
        <dbReference type="EMBL" id="EET45369.1"/>
    </source>
</evidence>
<accession>C6M3A5</accession>
<evidence type="ECO:0000313" key="2">
    <source>
        <dbReference type="Proteomes" id="UP000005365"/>
    </source>
</evidence>
<proteinExistence type="predicted"/>
<comment type="caution">
    <text evidence="1">The sequence shown here is derived from an EMBL/GenBank/DDBJ whole genome shotgun (WGS) entry which is preliminary data.</text>
</comment>
<keyword evidence="2" id="KW-1185">Reference proteome</keyword>
<gene>
    <name evidence="1" type="ORF">NEISICOT_00996</name>
</gene>
<protein>
    <submittedName>
        <fullName evidence="1">Uncharacterized protein</fullName>
    </submittedName>
</protein>
<reference evidence="1" key="1">
    <citation type="submission" date="2009-07" db="EMBL/GenBank/DDBJ databases">
        <authorList>
            <person name="Weinstock G."/>
            <person name="Sodergren E."/>
            <person name="Clifton S."/>
            <person name="Fulton L."/>
            <person name="Fulton B."/>
            <person name="Courtney L."/>
            <person name="Fronick C."/>
            <person name="Harrison M."/>
            <person name="Strong C."/>
            <person name="Farmer C."/>
            <person name="Delahaunty K."/>
            <person name="Markovic C."/>
            <person name="Hall O."/>
            <person name="Minx P."/>
            <person name="Tomlinson C."/>
            <person name="Mitreva M."/>
            <person name="Nelson J."/>
            <person name="Hou S."/>
            <person name="Wollam A."/>
            <person name="Pepin K.H."/>
            <person name="Johnson M."/>
            <person name="Bhonagiri V."/>
            <person name="Nash W.E."/>
            <person name="Warren W."/>
            <person name="Chinwalla A."/>
            <person name="Mardis E.R."/>
            <person name="Wilson R.K."/>
        </authorList>
    </citation>
    <scope>NUCLEOTIDE SEQUENCE [LARGE SCALE GENOMIC DNA]</scope>
    <source>
        <strain evidence="1">ATCC 29256</strain>
    </source>
</reference>
<name>C6M3A5_NEISI</name>
<organism evidence="1 2">
    <name type="scientific">Neisseria sicca ATCC 29256</name>
    <dbReference type="NCBI Taxonomy" id="547045"/>
    <lineage>
        <taxon>Bacteria</taxon>
        <taxon>Pseudomonadati</taxon>
        <taxon>Pseudomonadota</taxon>
        <taxon>Betaproteobacteria</taxon>
        <taxon>Neisseriales</taxon>
        <taxon>Neisseriaceae</taxon>
        <taxon>Neisseria</taxon>
    </lineage>
</organism>
<sequence>MFQTAFRPVFYMKYRIIRNALRQTKGRLKQGFDFTKTVFQTTLMAGGGFINRTYPVRTIHPHAACS</sequence>
<dbReference type="Proteomes" id="UP000005365">
    <property type="component" value="Unassembled WGS sequence"/>
</dbReference>
<dbReference type="AlphaFoldDB" id="C6M3A5"/>
<dbReference type="EMBL" id="ACKO02000004">
    <property type="protein sequence ID" value="EET45369.1"/>
    <property type="molecule type" value="Genomic_DNA"/>
</dbReference>